<keyword evidence="2" id="KW-1185">Reference proteome</keyword>
<gene>
    <name evidence="1" type="ORF">BDY19DRAFT_903217</name>
</gene>
<sequence length="344" mass="37030">MKAQVIQADKTIQIKEKPVPTVANDEVLVRVTTVALNPTDWKHVQYMTVPGAICGCELVGEVVQVGESVTGFSVGDIISGANHGSTYQNKGAFAEYAVVLEDLAWKVPDNVKPEEAVGMNVGLLTAMQSFYNTKYLAIPTPPAKIEGNQWILIYGGSSSVGLYAIQLAKISGFKVVTTASPRNFDLLASLGADVVFDYRNPEVVDKIKAVTGNTIHLALDTISSLDSQTLTINSLAPGPGKLQLMMPPVDTISKLRQDITIAMSNLYTVSGIAFKIADWDVPAQPEDREQVREWLTGPGIQFVKDGLVKPNPVKLMPGGLAGIPEGLEYMKAGKNSAEKLVYKI</sequence>
<evidence type="ECO:0000313" key="1">
    <source>
        <dbReference type="EMBL" id="KAI0093485.1"/>
    </source>
</evidence>
<name>A0ACB8UGS6_9APHY</name>
<dbReference type="EMBL" id="MU274902">
    <property type="protein sequence ID" value="KAI0093485.1"/>
    <property type="molecule type" value="Genomic_DNA"/>
</dbReference>
<proteinExistence type="predicted"/>
<accession>A0ACB8UGS6</accession>
<protein>
    <submittedName>
        <fullName evidence="1">Zinc-binding oxidoreductase ToxD</fullName>
    </submittedName>
</protein>
<reference evidence="1" key="1">
    <citation type="journal article" date="2021" name="Environ. Microbiol.">
        <title>Gene family expansions and transcriptome signatures uncover fungal adaptations to wood decay.</title>
        <authorList>
            <person name="Hage H."/>
            <person name="Miyauchi S."/>
            <person name="Viragh M."/>
            <person name="Drula E."/>
            <person name="Min B."/>
            <person name="Chaduli D."/>
            <person name="Navarro D."/>
            <person name="Favel A."/>
            <person name="Norest M."/>
            <person name="Lesage-Meessen L."/>
            <person name="Balint B."/>
            <person name="Merenyi Z."/>
            <person name="de Eugenio L."/>
            <person name="Morin E."/>
            <person name="Martinez A.T."/>
            <person name="Baldrian P."/>
            <person name="Stursova M."/>
            <person name="Martinez M.J."/>
            <person name="Novotny C."/>
            <person name="Magnuson J.K."/>
            <person name="Spatafora J.W."/>
            <person name="Maurice S."/>
            <person name="Pangilinan J."/>
            <person name="Andreopoulos W."/>
            <person name="LaButti K."/>
            <person name="Hundley H."/>
            <person name="Na H."/>
            <person name="Kuo A."/>
            <person name="Barry K."/>
            <person name="Lipzen A."/>
            <person name="Henrissat B."/>
            <person name="Riley R."/>
            <person name="Ahrendt S."/>
            <person name="Nagy L.G."/>
            <person name="Grigoriev I.V."/>
            <person name="Martin F."/>
            <person name="Rosso M.N."/>
        </authorList>
    </citation>
    <scope>NUCLEOTIDE SEQUENCE</scope>
    <source>
        <strain evidence="1">CBS 384.51</strain>
    </source>
</reference>
<evidence type="ECO:0000313" key="2">
    <source>
        <dbReference type="Proteomes" id="UP001055072"/>
    </source>
</evidence>
<dbReference type="Proteomes" id="UP001055072">
    <property type="component" value="Unassembled WGS sequence"/>
</dbReference>
<organism evidence="1 2">
    <name type="scientific">Irpex rosettiformis</name>
    <dbReference type="NCBI Taxonomy" id="378272"/>
    <lineage>
        <taxon>Eukaryota</taxon>
        <taxon>Fungi</taxon>
        <taxon>Dikarya</taxon>
        <taxon>Basidiomycota</taxon>
        <taxon>Agaricomycotina</taxon>
        <taxon>Agaricomycetes</taxon>
        <taxon>Polyporales</taxon>
        <taxon>Irpicaceae</taxon>
        <taxon>Irpex</taxon>
    </lineage>
</organism>
<comment type="caution">
    <text evidence="1">The sequence shown here is derived from an EMBL/GenBank/DDBJ whole genome shotgun (WGS) entry which is preliminary data.</text>
</comment>